<name>F3L1U4_9GAMM</name>
<feature type="domain" description="Multidrug resistance protein MdtA-like alpha-helical hairpin" evidence="4">
    <location>
        <begin position="103"/>
        <end position="160"/>
    </location>
</feature>
<comment type="subcellular location">
    <subcellularLocation>
        <location evidence="1">Cell envelope</location>
    </subcellularLocation>
</comment>
<dbReference type="RefSeq" id="WP_009575731.1">
    <property type="nucleotide sequence ID" value="NZ_AEIG01000035.1"/>
</dbReference>
<dbReference type="InterPro" id="IPR058624">
    <property type="entry name" value="MdtA-like_HH"/>
</dbReference>
<comment type="caution">
    <text evidence="7">The sequence shown here is derived from an EMBL/GenBank/DDBJ whole genome shotgun (WGS) entry which is preliminary data.</text>
</comment>
<proteinExistence type="inferred from homology"/>
<evidence type="ECO:0000313" key="7">
    <source>
        <dbReference type="EMBL" id="EGG29706.1"/>
    </source>
</evidence>
<dbReference type="Gene3D" id="2.40.50.100">
    <property type="match status" value="1"/>
</dbReference>
<dbReference type="eggNOG" id="COG0845">
    <property type="taxonomic scope" value="Bacteria"/>
</dbReference>
<dbReference type="AlphaFoldDB" id="F3L1U4"/>
<comment type="similarity">
    <text evidence="2">Belongs to the membrane fusion protein (MFP) (TC 8.A.1) family.</text>
</comment>
<dbReference type="Proteomes" id="UP000005615">
    <property type="component" value="Unassembled WGS sequence"/>
</dbReference>
<evidence type="ECO:0000259" key="5">
    <source>
        <dbReference type="Pfam" id="PF25917"/>
    </source>
</evidence>
<dbReference type="OrthoDB" id="9806939at2"/>
<dbReference type="PANTHER" id="PTHR30469:SF11">
    <property type="entry name" value="BLL4320 PROTEIN"/>
    <property type="match status" value="1"/>
</dbReference>
<dbReference type="Gene3D" id="1.10.287.470">
    <property type="entry name" value="Helix hairpin bin"/>
    <property type="match status" value="1"/>
</dbReference>
<reference evidence="7 8" key="1">
    <citation type="journal article" date="2011" name="J. Bacteriol.">
        <title>Genome sequence of strain IMCC3088, a proteorhodopsin-containing marine bacterium belonging to the OM60/NOR5 clade.</title>
        <authorList>
            <person name="Jang Y."/>
            <person name="Oh H.M."/>
            <person name="Kang I."/>
            <person name="Lee K."/>
            <person name="Yang S.J."/>
            <person name="Cho J.C."/>
        </authorList>
    </citation>
    <scope>NUCLEOTIDE SEQUENCE [LARGE SCALE GENOMIC DNA]</scope>
    <source>
        <strain evidence="7 8">IMCC3088</strain>
    </source>
</reference>
<dbReference type="Pfam" id="PF25876">
    <property type="entry name" value="HH_MFP_RND"/>
    <property type="match status" value="1"/>
</dbReference>
<dbReference type="EMBL" id="AEIG01000035">
    <property type="protein sequence ID" value="EGG29706.1"/>
    <property type="molecule type" value="Genomic_DNA"/>
</dbReference>
<evidence type="ECO:0000313" key="8">
    <source>
        <dbReference type="Proteomes" id="UP000005615"/>
    </source>
</evidence>
<dbReference type="InterPro" id="IPR058627">
    <property type="entry name" value="MdtA-like_C"/>
</dbReference>
<gene>
    <name evidence="7" type="ORF">IMCC3088_1434</name>
</gene>
<evidence type="ECO:0000256" key="1">
    <source>
        <dbReference type="ARBA" id="ARBA00004196"/>
    </source>
</evidence>
<evidence type="ECO:0000256" key="2">
    <source>
        <dbReference type="ARBA" id="ARBA00009477"/>
    </source>
</evidence>
<evidence type="ECO:0000259" key="4">
    <source>
        <dbReference type="Pfam" id="PF25876"/>
    </source>
</evidence>
<dbReference type="PANTHER" id="PTHR30469">
    <property type="entry name" value="MULTIDRUG RESISTANCE PROTEIN MDTA"/>
    <property type="match status" value="1"/>
</dbReference>
<dbReference type="Pfam" id="PF25917">
    <property type="entry name" value="BSH_RND"/>
    <property type="match status" value="1"/>
</dbReference>
<sequence length="353" mass="38633">MRAYLLSAGLLIAIFGSVGTYLYNKFSALAEMDFSPAPVTVNAELAQAETIHRKILTVGTIIADQESVLKAEVSGRVSDLFFKGGQTVDDKQILMQLDDSIEQAELRRYQAELALAETLLNRDRELAKENAISQTQLDTRAAQFQAASARVEETLARIRQKRLLAPFTGLVGVPMVNVGDYVNAGESLVTITTIQNLEAEFNLPATQARDVQVGLRVRIETANQELLAEGQISEADPRLDPIDRTRRFRAQLNSTDLFPGEFVRIAVLLEEQTEAVTVPETAVTYALRGDVVYVVEQADTGPIASMRMVTTGEHRGQRVEIRSGINVGDQVITAGQHKLYSGASVTVSEDSPL</sequence>
<keyword evidence="3" id="KW-0813">Transport</keyword>
<dbReference type="GO" id="GO:1990281">
    <property type="term" value="C:efflux pump complex"/>
    <property type="evidence" value="ECO:0007669"/>
    <property type="project" value="TreeGrafter"/>
</dbReference>
<dbReference type="STRING" id="2518989.IMCC3088_1434"/>
<evidence type="ECO:0000256" key="3">
    <source>
        <dbReference type="ARBA" id="ARBA00022448"/>
    </source>
</evidence>
<keyword evidence="8" id="KW-1185">Reference proteome</keyword>
<dbReference type="InterPro" id="IPR006143">
    <property type="entry name" value="RND_pump_MFP"/>
</dbReference>
<protein>
    <submittedName>
        <fullName evidence="7">Putative RND efflux membrane fusion protein</fullName>
    </submittedName>
</protein>
<organism evidence="7 8">
    <name type="scientific">Aequoribacter fuscus</name>
    <dbReference type="NCBI Taxonomy" id="2518989"/>
    <lineage>
        <taxon>Bacteria</taxon>
        <taxon>Pseudomonadati</taxon>
        <taxon>Pseudomonadota</taxon>
        <taxon>Gammaproteobacteria</taxon>
        <taxon>Cellvibrionales</taxon>
        <taxon>Halieaceae</taxon>
        <taxon>Aequoribacter</taxon>
    </lineage>
</organism>
<feature type="domain" description="Multidrug resistance protein MdtA-like C-terminal permuted SH3" evidence="6">
    <location>
        <begin position="275"/>
        <end position="335"/>
    </location>
</feature>
<dbReference type="NCBIfam" id="TIGR01730">
    <property type="entry name" value="RND_mfp"/>
    <property type="match status" value="1"/>
</dbReference>
<dbReference type="Pfam" id="PF25967">
    <property type="entry name" value="RND-MFP_C"/>
    <property type="match status" value="1"/>
</dbReference>
<dbReference type="Gene3D" id="2.40.30.170">
    <property type="match status" value="1"/>
</dbReference>
<dbReference type="SUPFAM" id="SSF111369">
    <property type="entry name" value="HlyD-like secretion proteins"/>
    <property type="match status" value="1"/>
</dbReference>
<dbReference type="Gene3D" id="2.40.420.20">
    <property type="match status" value="1"/>
</dbReference>
<dbReference type="InterPro" id="IPR058625">
    <property type="entry name" value="MdtA-like_BSH"/>
</dbReference>
<feature type="domain" description="Multidrug resistance protein MdtA-like barrel-sandwich hybrid" evidence="5">
    <location>
        <begin position="70"/>
        <end position="193"/>
    </location>
</feature>
<accession>F3L1U4</accession>
<dbReference type="GO" id="GO:0015562">
    <property type="term" value="F:efflux transmembrane transporter activity"/>
    <property type="evidence" value="ECO:0007669"/>
    <property type="project" value="TreeGrafter"/>
</dbReference>
<evidence type="ECO:0000259" key="6">
    <source>
        <dbReference type="Pfam" id="PF25967"/>
    </source>
</evidence>